<accession>A0A316A9U4</accession>
<dbReference type="GO" id="GO:0070403">
    <property type="term" value="F:NAD+ binding"/>
    <property type="evidence" value="ECO:0007669"/>
    <property type="project" value="InterPro"/>
</dbReference>
<dbReference type="NCBIfam" id="NF005111">
    <property type="entry name" value="PRK06545.2-3"/>
    <property type="match status" value="1"/>
</dbReference>
<dbReference type="PROSITE" id="PS51176">
    <property type="entry name" value="PDH_ADH"/>
    <property type="match status" value="1"/>
</dbReference>
<dbReference type="InterPro" id="IPR046826">
    <property type="entry name" value="PDH_N"/>
</dbReference>
<dbReference type="Gene3D" id="1.10.3660.10">
    <property type="entry name" value="6-phosphogluconate dehydrogenase C-terminal like domain"/>
    <property type="match status" value="1"/>
</dbReference>
<dbReference type="Pfam" id="PF02153">
    <property type="entry name" value="PDH_N"/>
    <property type="match status" value="2"/>
</dbReference>
<feature type="domain" description="Prephenate/arogenate dehydrogenase" evidence="3">
    <location>
        <begin position="10"/>
        <end position="307"/>
    </location>
</feature>
<dbReference type="PANTHER" id="PTHR21363">
    <property type="entry name" value="PREPHENATE DEHYDROGENASE"/>
    <property type="match status" value="1"/>
</dbReference>
<dbReference type="AlphaFoldDB" id="A0A316A9U4"/>
<evidence type="ECO:0000256" key="1">
    <source>
        <dbReference type="ARBA" id="ARBA00007964"/>
    </source>
</evidence>
<proteinExistence type="inferred from homology"/>
<protein>
    <submittedName>
        <fullName evidence="4">Prephenate dehydrogenase</fullName>
    </submittedName>
</protein>
<gene>
    <name evidence="4" type="ORF">BXY45_106129</name>
</gene>
<comment type="similarity">
    <text evidence="1">Belongs to the prephenate/arogenate dehydrogenase family.</text>
</comment>
<name>A0A316A9U4_9ACTN</name>
<dbReference type="Gene3D" id="3.30.70.260">
    <property type="match status" value="1"/>
</dbReference>
<dbReference type="Proteomes" id="UP000245469">
    <property type="component" value="Unassembled WGS sequence"/>
</dbReference>
<dbReference type="GO" id="GO:0008977">
    <property type="term" value="F:prephenate dehydrogenase (NAD+) activity"/>
    <property type="evidence" value="ECO:0007669"/>
    <property type="project" value="InterPro"/>
</dbReference>
<dbReference type="SUPFAM" id="SSF48179">
    <property type="entry name" value="6-phosphogluconate dehydrogenase C-terminal domain-like"/>
    <property type="match status" value="1"/>
</dbReference>
<keyword evidence="2" id="KW-0560">Oxidoreductase</keyword>
<dbReference type="Pfam" id="PF20463">
    <property type="entry name" value="PDH_C"/>
    <property type="match status" value="1"/>
</dbReference>
<dbReference type="InterPro" id="IPR036291">
    <property type="entry name" value="NAD(P)-bd_dom_sf"/>
</dbReference>
<dbReference type="PANTHER" id="PTHR21363:SF0">
    <property type="entry name" value="PREPHENATE DEHYDROGENASE [NADP(+)]"/>
    <property type="match status" value="1"/>
</dbReference>
<dbReference type="InterPro" id="IPR003099">
    <property type="entry name" value="Prephen_DH"/>
</dbReference>
<dbReference type="InterPro" id="IPR050812">
    <property type="entry name" value="Preph/Arog_dehydrog"/>
</dbReference>
<evidence type="ECO:0000259" key="3">
    <source>
        <dbReference type="PROSITE" id="PS51176"/>
    </source>
</evidence>
<evidence type="ECO:0000313" key="4">
    <source>
        <dbReference type="EMBL" id="PWJ54686.1"/>
    </source>
</evidence>
<dbReference type="NCBIfam" id="NF005112">
    <property type="entry name" value="PRK06545.2-4"/>
    <property type="match status" value="1"/>
</dbReference>
<organism evidence="4 5">
    <name type="scientific">Quadrisphaera granulorum</name>
    <dbReference type="NCBI Taxonomy" id="317664"/>
    <lineage>
        <taxon>Bacteria</taxon>
        <taxon>Bacillati</taxon>
        <taxon>Actinomycetota</taxon>
        <taxon>Actinomycetes</taxon>
        <taxon>Kineosporiales</taxon>
        <taxon>Kineosporiaceae</taxon>
        <taxon>Quadrisphaera</taxon>
    </lineage>
</organism>
<dbReference type="SUPFAM" id="SSF51735">
    <property type="entry name" value="NAD(P)-binding Rossmann-fold domains"/>
    <property type="match status" value="1"/>
</dbReference>
<dbReference type="GO" id="GO:0006571">
    <property type="term" value="P:tyrosine biosynthetic process"/>
    <property type="evidence" value="ECO:0007669"/>
    <property type="project" value="InterPro"/>
</dbReference>
<sequence length="395" mass="40024">MTTLRARTRGPVHVVGTGLLGTSAALALRARGVETTLADPSPTAAALARDLGAGRLRQPHDPPPALVVVAAPPDVTASVVAEQLAAWPDAVVTDVASVKLTVLAELRRLLGGAGDHDDDEGARCGAAALARYVGSHPLAGRERSGAVAARGTLFAGRPWVLCPTSSSSPQAVAAVRDLADDLGGVPVVMEAGAHDEAVALVSHVPQVAASLVAARLREAPEPAVELAGQGLRDVTRIAESDPSLWVQILGANAGPVAAVLRDLRADLDVVLAALEQLADADEDARNPQCAAANSPGALAAVARLIADGGAGRARVPGKHGAPPTSYAVVTVLVPDAPGELARLLHDVGAAGVNLEDLRLEHSPGQPVGLAEVSVLPASRSVLESALRDLGWALLD</sequence>
<dbReference type="EMBL" id="QGDQ01000006">
    <property type="protein sequence ID" value="PWJ54686.1"/>
    <property type="molecule type" value="Genomic_DNA"/>
</dbReference>
<evidence type="ECO:0000313" key="5">
    <source>
        <dbReference type="Proteomes" id="UP000245469"/>
    </source>
</evidence>
<dbReference type="GO" id="GO:0004665">
    <property type="term" value="F:prephenate dehydrogenase (NADP+) activity"/>
    <property type="evidence" value="ECO:0007669"/>
    <property type="project" value="InterPro"/>
</dbReference>
<dbReference type="Gene3D" id="3.40.50.720">
    <property type="entry name" value="NAD(P)-binding Rossmann-like Domain"/>
    <property type="match status" value="1"/>
</dbReference>
<comment type="caution">
    <text evidence="4">The sequence shown here is derived from an EMBL/GenBank/DDBJ whole genome shotgun (WGS) entry which is preliminary data.</text>
</comment>
<reference evidence="4 5" key="1">
    <citation type="submission" date="2018-03" db="EMBL/GenBank/DDBJ databases">
        <title>Genomic Encyclopedia of Archaeal and Bacterial Type Strains, Phase II (KMG-II): from individual species to whole genera.</title>
        <authorList>
            <person name="Goeker M."/>
        </authorList>
    </citation>
    <scope>NUCLEOTIDE SEQUENCE [LARGE SCALE GENOMIC DNA]</scope>
    <source>
        <strain evidence="4 5">DSM 44889</strain>
    </source>
</reference>
<keyword evidence="5" id="KW-1185">Reference proteome</keyword>
<dbReference type="InterPro" id="IPR046825">
    <property type="entry name" value="PDH_C"/>
</dbReference>
<evidence type="ECO:0000256" key="2">
    <source>
        <dbReference type="ARBA" id="ARBA00023002"/>
    </source>
</evidence>
<dbReference type="InterPro" id="IPR008927">
    <property type="entry name" value="6-PGluconate_DH-like_C_sf"/>
</dbReference>